<gene>
    <name evidence="2" type="ORF">GCM10020221_05550</name>
</gene>
<reference evidence="2 3" key="1">
    <citation type="journal article" date="2019" name="Int. J. Syst. Evol. Microbiol.">
        <title>The Global Catalogue of Microorganisms (GCM) 10K type strain sequencing project: providing services to taxonomists for standard genome sequencing and annotation.</title>
        <authorList>
            <consortium name="The Broad Institute Genomics Platform"/>
            <consortium name="The Broad Institute Genome Sequencing Center for Infectious Disease"/>
            <person name="Wu L."/>
            <person name="Ma J."/>
        </authorList>
    </citation>
    <scope>NUCLEOTIDE SEQUENCE [LARGE SCALE GENOMIC DNA]</scope>
    <source>
        <strain evidence="2 3">JCM 4087</strain>
    </source>
</reference>
<sequence>MSSYGIVVSTFARTAIASASRLLTTPLTPRLSAAVAEHHDRLAALLAGRPHPANLPAVEPEPGLRNDPFPLTDIQHAYLIGRTKGLELGGVSSHYYFEFDGTGLDVPRLSAALRRSSRGTTCSARWSSPAESSGCWSRSRRTR</sequence>
<dbReference type="Proteomes" id="UP001501102">
    <property type="component" value="Unassembled WGS sequence"/>
</dbReference>
<proteinExistence type="predicted"/>
<dbReference type="EMBL" id="BAAAXZ010000022">
    <property type="protein sequence ID" value="GAA2912690.1"/>
    <property type="molecule type" value="Genomic_DNA"/>
</dbReference>
<dbReference type="InterPro" id="IPR023213">
    <property type="entry name" value="CAT-like_dom_sf"/>
</dbReference>
<comment type="caution">
    <text evidence="2">The sequence shown here is derived from an EMBL/GenBank/DDBJ whole genome shotgun (WGS) entry which is preliminary data.</text>
</comment>
<accession>A0ABN3WEU2</accession>
<feature type="region of interest" description="Disordered" evidence="1">
    <location>
        <begin position="122"/>
        <end position="143"/>
    </location>
</feature>
<evidence type="ECO:0000256" key="1">
    <source>
        <dbReference type="SAM" id="MobiDB-lite"/>
    </source>
</evidence>
<name>A0ABN3WEU2_STRTU</name>
<keyword evidence="3" id="KW-1185">Reference proteome</keyword>
<organism evidence="2 3">
    <name type="scientific">Streptomyces thioluteus</name>
    <dbReference type="NCBI Taxonomy" id="66431"/>
    <lineage>
        <taxon>Bacteria</taxon>
        <taxon>Bacillati</taxon>
        <taxon>Actinomycetota</taxon>
        <taxon>Actinomycetes</taxon>
        <taxon>Kitasatosporales</taxon>
        <taxon>Streptomycetaceae</taxon>
        <taxon>Streptomyces</taxon>
    </lineage>
</organism>
<evidence type="ECO:0000313" key="3">
    <source>
        <dbReference type="Proteomes" id="UP001501102"/>
    </source>
</evidence>
<dbReference type="Gene3D" id="3.30.559.10">
    <property type="entry name" value="Chloramphenicol acetyltransferase-like domain"/>
    <property type="match status" value="1"/>
</dbReference>
<protein>
    <submittedName>
        <fullName evidence="2">Uncharacterized protein</fullName>
    </submittedName>
</protein>
<evidence type="ECO:0000313" key="2">
    <source>
        <dbReference type="EMBL" id="GAA2912690.1"/>
    </source>
</evidence>
<feature type="compositionally biased region" description="Polar residues" evidence="1">
    <location>
        <begin position="122"/>
        <end position="136"/>
    </location>
</feature>